<sequence length="850" mass="97827">MSAPPQSDREKLTQISVKGIALVENVKNVKNTFNRHLHYTTVKDRNVATTRDYYYALAHTVKDNLVSRWIRTQQHYYDTDPKRVYYLSLEFLMGRTLTNTMVNLGIQSTCDEALYQLGLYIEELQDIEEDAGLGNGGLGRLAACFLDSMASLGMAAYGYGLRYEYGIFAQKIKDCEQIEEPDNWLRFGNPWEKARPEFMIPINFYGRVEKSNGVSKWVDTQIVFAMPYDNPVPGFRNNVVNTLRLWSAKSPNSFSLKFFNNGDYIQAVLDRNLAENITRVLYPNDNMFEGKELRLKQEYFLVAATLQDIFRRFQTNKYGSTDPVRTSFDKFPEKVALQMNDTHPAIAIAELMRLLVDVEGIPFDKAWKITTQTCAYTNHTILPEALERWPTSMFENMLPRHLEIIYEINANHLKRVSEKFPGDVDKLRNLSIIEEDGEKCINMARLAIVGSHAVNGVAKIHSEIIKETIFKDFYELDPQKFQNKTNGITPRRWMVLCNPELADAICEHIGEEWITELSQLRKIAPLVNNASFVQKVQQVKNENKMKLASLIEKEYGITLNIESMFDVHVKRIHEYKRQLLNLLHIVTMYNRIKDNPNAPFVPRTVMIGGKAAPGYYTAKQIIKLICYVARVINNDPIVGDKLKVIFLENYRVTLAEKIIPATDLSEQISTAGTEASGTGNMKFMLNGALTIGTLDGANVEMREEMGKENIFIFGMDVDDVKELQKKGYNAMEYYEKIPELKRCIDQIKCGYFNPQNPDMFNDLVDIILKYDRFYVLADYEDYIKCQEKVNQCYQNGIEWTKKAIKNIASSGFFSSDRTIEEYAKDIWGVTPSREKLPDPHEPHDLQDQKN</sequence>
<dbReference type="EMBL" id="CAXIEN010000187">
    <property type="protein sequence ID" value="CAL1285007.1"/>
    <property type="molecule type" value="Genomic_DNA"/>
</dbReference>
<feature type="region of interest" description="Disordered" evidence="11">
    <location>
        <begin position="830"/>
        <end position="850"/>
    </location>
</feature>
<comment type="similarity">
    <text evidence="2 10">Belongs to the glycogen phosphorylase family.</text>
</comment>
<dbReference type="InterPro" id="IPR011833">
    <property type="entry name" value="Glycg_phsphrylas"/>
</dbReference>
<dbReference type="InterPro" id="IPR000811">
    <property type="entry name" value="Glyco_trans_35"/>
</dbReference>
<keyword evidence="6 10" id="KW-0808">Transferase</keyword>
<evidence type="ECO:0000256" key="2">
    <source>
        <dbReference type="ARBA" id="ARBA00006047"/>
    </source>
</evidence>
<evidence type="ECO:0000313" key="13">
    <source>
        <dbReference type="Proteomes" id="UP001497382"/>
    </source>
</evidence>
<keyword evidence="7 9" id="KW-0663">Pyridoxal phosphate</keyword>
<gene>
    <name evidence="12" type="ORF">LARSCL_LOCUS13462</name>
</gene>
<keyword evidence="3" id="KW-0597">Phosphoprotein</keyword>
<evidence type="ECO:0000313" key="12">
    <source>
        <dbReference type="EMBL" id="CAL1285007.1"/>
    </source>
</evidence>
<evidence type="ECO:0000256" key="11">
    <source>
        <dbReference type="SAM" id="MobiDB-lite"/>
    </source>
</evidence>
<evidence type="ECO:0000256" key="9">
    <source>
        <dbReference type="PIRSR" id="PIRSR000460-1"/>
    </source>
</evidence>
<evidence type="ECO:0000256" key="6">
    <source>
        <dbReference type="ARBA" id="ARBA00022679"/>
    </source>
</evidence>
<dbReference type="PIRSF" id="PIRSF000460">
    <property type="entry name" value="Pprylas_GlgP"/>
    <property type="match status" value="1"/>
</dbReference>
<keyword evidence="4" id="KW-0321">Glycogen metabolism</keyword>
<accession>A0AAV2AM39</accession>
<feature type="modified residue" description="N6-(pyridoxal phosphate)lysine" evidence="9">
    <location>
        <position position="682"/>
    </location>
</feature>
<dbReference type="CDD" id="cd04300">
    <property type="entry name" value="GT35_Glycogen_Phosphorylase"/>
    <property type="match status" value="1"/>
</dbReference>
<dbReference type="GO" id="GO:0005980">
    <property type="term" value="P:glycogen catabolic process"/>
    <property type="evidence" value="ECO:0007669"/>
    <property type="project" value="TreeGrafter"/>
</dbReference>
<dbReference type="SUPFAM" id="SSF53756">
    <property type="entry name" value="UDP-Glycosyltransferase/glycogen phosphorylase"/>
    <property type="match status" value="1"/>
</dbReference>
<comment type="caution">
    <text evidence="12">The sequence shown here is derived from an EMBL/GenBank/DDBJ whole genome shotgun (WGS) entry which is preliminary data.</text>
</comment>
<keyword evidence="5 10" id="KW-0328">Glycosyltransferase</keyword>
<proteinExistence type="inferred from homology"/>
<dbReference type="EC" id="2.4.1.1" evidence="10"/>
<dbReference type="Pfam" id="PF00343">
    <property type="entry name" value="Phosphorylase"/>
    <property type="match status" value="1"/>
</dbReference>
<dbReference type="GO" id="GO:0008184">
    <property type="term" value="F:glycogen phosphorylase activity"/>
    <property type="evidence" value="ECO:0007669"/>
    <property type="project" value="InterPro"/>
</dbReference>
<evidence type="ECO:0000256" key="3">
    <source>
        <dbReference type="ARBA" id="ARBA00022553"/>
    </source>
</evidence>
<dbReference type="InterPro" id="IPR035090">
    <property type="entry name" value="Pyridoxal_P_attach_site"/>
</dbReference>
<dbReference type="PANTHER" id="PTHR11468">
    <property type="entry name" value="GLYCOGEN PHOSPHORYLASE"/>
    <property type="match status" value="1"/>
</dbReference>
<evidence type="ECO:0000256" key="7">
    <source>
        <dbReference type="ARBA" id="ARBA00022898"/>
    </source>
</evidence>
<dbReference type="FunFam" id="3.40.50.2000:FF:000005">
    <property type="entry name" value="Alpha-1,4 glucan phosphorylase"/>
    <property type="match status" value="1"/>
</dbReference>
<reference evidence="12 13" key="1">
    <citation type="submission" date="2024-04" db="EMBL/GenBank/DDBJ databases">
        <authorList>
            <person name="Rising A."/>
            <person name="Reimegard J."/>
            <person name="Sonavane S."/>
            <person name="Akerstrom W."/>
            <person name="Nylinder S."/>
            <person name="Hedman E."/>
            <person name="Kallberg Y."/>
        </authorList>
    </citation>
    <scope>NUCLEOTIDE SEQUENCE [LARGE SCALE GENOMIC DNA]</scope>
</reference>
<dbReference type="AlphaFoldDB" id="A0AAV2AM39"/>
<dbReference type="Proteomes" id="UP001497382">
    <property type="component" value="Unassembled WGS sequence"/>
</dbReference>
<comment type="function">
    <text evidence="10">Allosteric enzyme that catalyzes the rate-limiting step in glycogen catabolism, the phosphorolytic cleavage of glycogen to produce glucose-1-phosphate, and plays a central role in maintaining cellular and organismal glucose homeostasis.</text>
</comment>
<dbReference type="Gene3D" id="3.40.50.2000">
    <property type="entry name" value="Glycogen Phosphorylase B"/>
    <property type="match status" value="2"/>
</dbReference>
<keyword evidence="13" id="KW-1185">Reference proteome</keyword>
<dbReference type="GO" id="GO:0005737">
    <property type="term" value="C:cytoplasm"/>
    <property type="evidence" value="ECO:0007669"/>
    <property type="project" value="TreeGrafter"/>
</dbReference>
<dbReference type="PANTHER" id="PTHR11468:SF13">
    <property type="entry name" value="GLYCOGEN PHOSPHORYLASE"/>
    <property type="match status" value="1"/>
</dbReference>
<comment type="cofactor">
    <cofactor evidence="1 10">
        <name>pyridoxal 5'-phosphate</name>
        <dbReference type="ChEBI" id="CHEBI:597326"/>
    </cofactor>
</comment>
<comment type="catalytic activity">
    <reaction evidence="10">
        <text>[(1-&gt;4)-alpha-D-glucosyl](n) + phosphate = [(1-&gt;4)-alpha-D-glucosyl](n-1) + alpha-D-glucose 1-phosphate</text>
        <dbReference type="Rhea" id="RHEA:41732"/>
        <dbReference type="Rhea" id="RHEA-COMP:9584"/>
        <dbReference type="Rhea" id="RHEA-COMP:9586"/>
        <dbReference type="ChEBI" id="CHEBI:15444"/>
        <dbReference type="ChEBI" id="CHEBI:43474"/>
        <dbReference type="ChEBI" id="CHEBI:58601"/>
        <dbReference type="EC" id="2.4.1.1"/>
    </reaction>
</comment>
<evidence type="ECO:0000256" key="10">
    <source>
        <dbReference type="RuleBase" id="RU000587"/>
    </source>
</evidence>
<keyword evidence="8 10" id="KW-0119">Carbohydrate metabolism</keyword>
<dbReference type="PROSITE" id="PS00102">
    <property type="entry name" value="PHOSPHORYLASE"/>
    <property type="match status" value="1"/>
</dbReference>
<evidence type="ECO:0000256" key="8">
    <source>
        <dbReference type="ARBA" id="ARBA00023277"/>
    </source>
</evidence>
<name>A0AAV2AM39_9ARAC</name>
<protein>
    <recommendedName>
        <fullName evidence="10">Alpha-1,4 glucan phosphorylase</fullName>
        <ecNumber evidence="10">2.4.1.1</ecNumber>
    </recommendedName>
</protein>
<evidence type="ECO:0000256" key="4">
    <source>
        <dbReference type="ARBA" id="ARBA00022600"/>
    </source>
</evidence>
<feature type="compositionally biased region" description="Basic and acidic residues" evidence="11">
    <location>
        <begin position="832"/>
        <end position="850"/>
    </location>
</feature>
<dbReference type="GO" id="GO:0030170">
    <property type="term" value="F:pyridoxal phosphate binding"/>
    <property type="evidence" value="ECO:0007669"/>
    <property type="project" value="InterPro"/>
</dbReference>
<organism evidence="12 13">
    <name type="scientific">Larinioides sclopetarius</name>
    <dbReference type="NCBI Taxonomy" id="280406"/>
    <lineage>
        <taxon>Eukaryota</taxon>
        <taxon>Metazoa</taxon>
        <taxon>Ecdysozoa</taxon>
        <taxon>Arthropoda</taxon>
        <taxon>Chelicerata</taxon>
        <taxon>Arachnida</taxon>
        <taxon>Araneae</taxon>
        <taxon>Araneomorphae</taxon>
        <taxon>Entelegynae</taxon>
        <taxon>Araneoidea</taxon>
        <taxon>Araneidae</taxon>
        <taxon>Larinioides</taxon>
    </lineage>
</organism>
<evidence type="ECO:0000256" key="1">
    <source>
        <dbReference type="ARBA" id="ARBA00001933"/>
    </source>
</evidence>
<evidence type="ECO:0000256" key="5">
    <source>
        <dbReference type="ARBA" id="ARBA00022676"/>
    </source>
</evidence>
<dbReference type="NCBIfam" id="TIGR02093">
    <property type="entry name" value="P_ylase"/>
    <property type="match status" value="1"/>
</dbReference>
<dbReference type="FunFam" id="3.40.50.2000:FF:000153">
    <property type="entry name" value="Alpha-1,4 glucan phosphorylase"/>
    <property type="match status" value="1"/>
</dbReference>